<gene>
    <name evidence="1" type="ORF">OMP38_11945</name>
</gene>
<dbReference type="Proteomes" id="UP001153387">
    <property type="component" value="Unassembled WGS sequence"/>
</dbReference>
<reference evidence="1 2" key="1">
    <citation type="submission" date="2022-10" db="EMBL/GenBank/DDBJ databases">
        <title>Comparative genomic analysis of Cohnella hashimotonis sp. nov., isolated from the International Space Station.</title>
        <authorList>
            <person name="Simpson A."/>
            <person name="Venkateswaran K."/>
        </authorList>
    </citation>
    <scope>NUCLEOTIDE SEQUENCE [LARGE SCALE GENOMIC DNA]</scope>
    <source>
        <strain evidence="1 2">DSM 18997</strain>
    </source>
</reference>
<proteinExistence type="predicted"/>
<evidence type="ECO:0000313" key="1">
    <source>
        <dbReference type="EMBL" id="MDG0791499.1"/>
    </source>
</evidence>
<sequence length="118" mass="13858">MKAVKPDAVLFAHRAIPYFADIADVLRLNDLDGESRRAADIMRNRAHIARMCNLAWLIDPDNDLMRDKKSWRAYIQLQPLLGIPVTYYIRRIAASGEAFDEEDFAHLRRVWQQYRSRL</sequence>
<organism evidence="1 2">
    <name type="scientific">Cohnella ginsengisoli</name>
    <dbReference type="NCBI Taxonomy" id="425004"/>
    <lineage>
        <taxon>Bacteria</taxon>
        <taxon>Bacillati</taxon>
        <taxon>Bacillota</taxon>
        <taxon>Bacilli</taxon>
        <taxon>Bacillales</taxon>
        <taxon>Paenibacillaceae</taxon>
        <taxon>Cohnella</taxon>
    </lineage>
</organism>
<keyword evidence="2" id="KW-1185">Reference proteome</keyword>
<dbReference type="EMBL" id="JAPDHZ010000003">
    <property type="protein sequence ID" value="MDG0791499.1"/>
    <property type="molecule type" value="Genomic_DNA"/>
</dbReference>
<accession>A0A9X4KHA4</accession>
<evidence type="ECO:0000313" key="2">
    <source>
        <dbReference type="Proteomes" id="UP001153387"/>
    </source>
</evidence>
<protein>
    <submittedName>
        <fullName evidence="1">Uncharacterized protein</fullName>
    </submittedName>
</protein>
<dbReference type="RefSeq" id="WP_277565376.1">
    <property type="nucleotide sequence ID" value="NZ_JAPDHZ010000003.1"/>
</dbReference>
<dbReference type="AlphaFoldDB" id="A0A9X4KHA4"/>
<comment type="caution">
    <text evidence="1">The sequence shown here is derived from an EMBL/GenBank/DDBJ whole genome shotgun (WGS) entry which is preliminary data.</text>
</comment>
<name>A0A9X4KHA4_9BACL</name>